<dbReference type="Pfam" id="PF16976">
    <property type="entry name" value="RcpC"/>
    <property type="match status" value="1"/>
</dbReference>
<dbReference type="RefSeq" id="WP_006904738.1">
    <property type="nucleotide sequence ID" value="NZ_JH976536.1"/>
</dbReference>
<evidence type="ECO:0000313" key="3">
    <source>
        <dbReference type="Proteomes" id="UP000005710"/>
    </source>
</evidence>
<reference evidence="2" key="1">
    <citation type="submission" date="2010-10" db="EMBL/GenBank/DDBJ databases">
        <authorList>
            <consortium name="US DOE Joint Genome Institute (JGI-PGF)"/>
            <person name="Lucas S."/>
            <person name="Copeland A."/>
            <person name="Lapidus A."/>
            <person name="Bruce D."/>
            <person name="Goodwin L."/>
            <person name="Pitluck S."/>
            <person name="Kyrpides N."/>
            <person name="Mavromatis K."/>
            <person name="Detter J.C."/>
            <person name="Han C."/>
            <person name="Land M."/>
            <person name="Hauser L."/>
            <person name="Markowitz V."/>
            <person name="Cheng J.-F."/>
            <person name="Hugenholtz P."/>
            <person name="Woyke T."/>
            <person name="Wu D."/>
            <person name="Pukall R."/>
            <person name="Wahrenburg C."/>
            <person name="Brambilla E."/>
            <person name="Klenk H.-P."/>
            <person name="Eisen J.A."/>
        </authorList>
    </citation>
    <scope>NUCLEOTIDE SEQUENCE [LARGE SCALE GENOMIC DNA]</scope>
    <source>
        <strain evidence="2">DSM 13965</strain>
    </source>
</reference>
<dbReference type="AlphaFoldDB" id="K6PLP0"/>
<dbReference type="SMART" id="SM00858">
    <property type="entry name" value="SAF"/>
    <property type="match status" value="1"/>
</dbReference>
<dbReference type="Pfam" id="PF08666">
    <property type="entry name" value="SAF"/>
    <property type="match status" value="1"/>
</dbReference>
<dbReference type="EMBL" id="AENY02000004">
    <property type="protein sequence ID" value="EKP93792.1"/>
    <property type="molecule type" value="Genomic_DNA"/>
</dbReference>
<dbReference type="Proteomes" id="UP000005710">
    <property type="component" value="Unassembled WGS sequence"/>
</dbReference>
<proteinExistence type="predicted"/>
<dbReference type="STRING" id="867903.ThesuDRAFT_00036"/>
<sequence length="236" mass="24356">MSRGRMVRYLLLPVLAGLAVTILVAFYVRVPAGEAGKEPRVPVVVATRPVPAQTPLQADMLAVRQVPADVVGRGAVGRIEEAVGKVTKVPLAEGEFVLTSKLARGDGSDGLAYRLPEGTRALTIAADPVLAVGGFVQPGDRVDVLIGLPGGKPGVEQPEARILVENVLVLAVQQDTAAEGEPAGDGLTHLTLAVAPAHAAAIVLAEQEGRLRLLLRPAGDGRPAGAVTARLADLVR</sequence>
<dbReference type="OrthoDB" id="163768at2"/>
<evidence type="ECO:0000313" key="2">
    <source>
        <dbReference type="EMBL" id="EKP93792.1"/>
    </source>
</evidence>
<reference evidence="2" key="2">
    <citation type="submission" date="2012-10" db="EMBL/GenBank/DDBJ databases">
        <title>Improved high-quality draft of Thermaerobacter subterraneus C21, DSM 13965.</title>
        <authorList>
            <consortium name="DOE Joint Genome Institute"/>
            <person name="Eisen J."/>
            <person name="Huntemann M."/>
            <person name="Wei C.-L."/>
            <person name="Han J."/>
            <person name="Detter J.C."/>
            <person name="Han C."/>
            <person name="Tapia R."/>
            <person name="Chen A."/>
            <person name="Kyrpides N."/>
            <person name="Mavromatis K."/>
            <person name="Markowitz V."/>
            <person name="Szeto E."/>
            <person name="Ivanova N."/>
            <person name="Mikhailova N."/>
            <person name="Ovchinnikova G."/>
            <person name="Pagani I."/>
            <person name="Pati A."/>
            <person name="Goodwin L."/>
            <person name="Nordberg H.P."/>
            <person name="Cantor M.N."/>
            <person name="Hua S.X."/>
            <person name="Woyke T."/>
            <person name="Eisen J."/>
            <person name="Klenk H.-P."/>
        </authorList>
    </citation>
    <scope>NUCLEOTIDE SEQUENCE [LARGE SCALE GENOMIC DNA]</scope>
    <source>
        <strain evidence="2">DSM 13965</strain>
    </source>
</reference>
<comment type="caution">
    <text evidence="2">The sequence shown here is derived from an EMBL/GenBank/DDBJ whole genome shotgun (WGS) entry which is preliminary data.</text>
</comment>
<accession>K6PLP0</accession>
<dbReference type="Gene3D" id="3.90.1210.10">
    <property type="entry name" value="Antifreeze-like/N-acetylneuraminic acid synthase C-terminal domain"/>
    <property type="match status" value="1"/>
</dbReference>
<evidence type="ECO:0000259" key="1">
    <source>
        <dbReference type="SMART" id="SM00858"/>
    </source>
</evidence>
<dbReference type="eggNOG" id="COG3745">
    <property type="taxonomic scope" value="Bacteria"/>
</dbReference>
<keyword evidence="3" id="KW-1185">Reference proteome</keyword>
<feature type="domain" description="SAF" evidence="1">
    <location>
        <begin position="41"/>
        <end position="103"/>
    </location>
</feature>
<dbReference type="NCBIfam" id="TIGR03177">
    <property type="entry name" value="pilus_cpaB"/>
    <property type="match status" value="1"/>
</dbReference>
<protein>
    <submittedName>
        <fullName evidence="2">Flp pilus assembly protein CpaB</fullName>
    </submittedName>
</protein>
<dbReference type="HOGENOM" id="CLU_057068_3_1_9"/>
<dbReference type="CDD" id="cd11614">
    <property type="entry name" value="SAF_CpaB_FlgA_like"/>
    <property type="match status" value="1"/>
</dbReference>
<gene>
    <name evidence="2" type="ORF">ThesuDRAFT_00036</name>
</gene>
<dbReference type="InterPro" id="IPR013974">
    <property type="entry name" value="SAF"/>
</dbReference>
<organism evidence="2 3">
    <name type="scientific">Thermaerobacter subterraneus DSM 13965</name>
    <dbReference type="NCBI Taxonomy" id="867903"/>
    <lineage>
        <taxon>Bacteria</taxon>
        <taxon>Bacillati</taxon>
        <taxon>Bacillota</taxon>
        <taxon>Clostridia</taxon>
        <taxon>Eubacteriales</taxon>
        <taxon>Clostridiales Family XVII. Incertae Sedis</taxon>
        <taxon>Thermaerobacter</taxon>
    </lineage>
</organism>
<dbReference type="InterPro" id="IPR017592">
    <property type="entry name" value="Pilus_assmbl_Flp-typ_CpaB"/>
</dbReference>
<name>K6PLP0_9FIRM</name>
<dbReference type="InterPro" id="IPR031571">
    <property type="entry name" value="RcpC_dom"/>
</dbReference>